<organism evidence="3 4">
    <name type="scientific">Porphyromonas macacae</name>
    <dbReference type="NCBI Taxonomy" id="28115"/>
    <lineage>
        <taxon>Bacteria</taxon>
        <taxon>Pseudomonadati</taxon>
        <taxon>Bacteroidota</taxon>
        <taxon>Bacteroidia</taxon>
        <taxon>Bacteroidales</taxon>
        <taxon>Porphyromonadaceae</taxon>
        <taxon>Porphyromonas</taxon>
    </lineage>
</organism>
<evidence type="ECO:0000313" key="4">
    <source>
        <dbReference type="Proteomes" id="UP000254156"/>
    </source>
</evidence>
<dbReference type="GO" id="GO:0043828">
    <property type="term" value="F:tRNA 2-selenouridine synthase activity"/>
    <property type="evidence" value="ECO:0007669"/>
    <property type="project" value="InterPro"/>
</dbReference>
<dbReference type="EC" id="2.9.1.-" evidence="3"/>
<name>A0A379E7E1_9PORP</name>
<reference evidence="3 4" key="1">
    <citation type="submission" date="2018-06" db="EMBL/GenBank/DDBJ databases">
        <authorList>
            <consortium name="Pathogen Informatics"/>
            <person name="Doyle S."/>
        </authorList>
    </citation>
    <scope>NUCLEOTIDE SEQUENCE [LARGE SCALE GENOMIC DNA]</scope>
    <source>
        <strain evidence="3 4">NCTC11632</strain>
    </source>
</reference>
<dbReference type="InterPro" id="IPR058840">
    <property type="entry name" value="AAA_SelU"/>
</dbReference>
<dbReference type="SUPFAM" id="SSF52821">
    <property type="entry name" value="Rhodanese/Cell cycle control phosphatase"/>
    <property type="match status" value="1"/>
</dbReference>
<dbReference type="AlphaFoldDB" id="A0A379E7E1"/>
<proteinExistence type="predicted"/>
<dbReference type="InterPro" id="IPR017582">
    <property type="entry name" value="SelU"/>
</dbReference>
<dbReference type="Gene3D" id="3.40.250.10">
    <property type="entry name" value="Rhodanese-like domain"/>
    <property type="match status" value="1"/>
</dbReference>
<feature type="domain" description="Rhodanese" evidence="2">
    <location>
        <begin position="28"/>
        <end position="149"/>
    </location>
</feature>
<dbReference type="GO" id="GO:0002098">
    <property type="term" value="P:tRNA wobble uridine modification"/>
    <property type="evidence" value="ECO:0007669"/>
    <property type="project" value="InterPro"/>
</dbReference>
<dbReference type="EMBL" id="UGTF01000002">
    <property type="protein sequence ID" value="SUB88633.1"/>
    <property type="molecule type" value="Genomic_DNA"/>
</dbReference>
<dbReference type="Pfam" id="PF26341">
    <property type="entry name" value="AAA_SelU"/>
    <property type="match status" value="1"/>
</dbReference>
<dbReference type="Pfam" id="PF00581">
    <property type="entry name" value="Rhodanese"/>
    <property type="match status" value="1"/>
</dbReference>
<dbReference type="NCBIfam" id="NF008750">
    <property type="entry name" value="PRK11784.1-2"/>
    <property type="match status" value="1"/>
</dbReference>
<sequence>MFLIRPANGANSVIFVLMEVSVDEWLKNRSEWLLLDVRTPAEYEQGHIPGALNLPLFDNEERARVGTLYVQQSREKAVDEGLRIVGPRLLRYVKRARKMAGGKPICLYCWRGGMRSGSMEWLLATAGMDVRRIGGGYKAYRNHLDELLNEKPWQFIILGGPTGSGKTPILYELQKQGEQIIDFEGLAHHKGSAFGALGQEPQPSTEHFINLVHDELCALDPYKRVWMESESKLIGKVFIPDLLWTKMLTFPIIRINLPPDVRAEHIAKEYGIFETEKLIEPFERIVKRLGMAEKQRAIEALQQNDIRTAVRIALVYYDKAYNKSLEKDWGTPLLSLPIEEDNPTETARLILKELDKLNK</sequence>
<dbReference type="PANTHER" id="PTHR30401:SF0">
    <property type="entry name" value="TRNA 2-SELENOURIDINE SYNTHASE"/>
    <property type="match status" value="1"/>
</dbReference>
<keyword evidence="3" id="KW-0808">Transferase</keyword>
<dbReference type="Proteomes" id="UP000254156">
    <property type="component" value="Unassembled WGS sequence"/>
</dbReference>
<evidence type="ECO:0000313" key="3">
    <source>
        <dbReference type="EMBL" id="SUB88633.1"/>
    </source>
</evidence>
<dbReference type="InterPro" id="IPR027417">
    <property type="entry name" value="P-loop_NTPase"/>
</dbReference>
<protein>
    <submittedName>
        <fullName evidence="3">tRNA 2-selenouridine synthase</fullName>
        <ecNumber evidence="3">2.9.1.-</ecNumber>
    </submittedName>
</protein>
<evidence type="ECO:0000259" key="2">
    <source>
        <dbReference type="PROSITE" id="PS50206"/>
    </source>
</evidence>
<gene>
    <name evidence="3" type="primary">selU</name>
    <name evidence="3" type="ORF">NCTC11632_00705</name>
</gene>
<dbReference type="InterPro" id="IPR001763">
    <property type="entry name" value="Rhodanese-like_dom"/>
</dbReference>
<dbReference type="SUPFAM" id="SSF52540">
    <property type="entry name" value="P-loop containing nucleoside triphosphate hydrolases"/>
    <property type="match status" value="1"/>
</dbReference>
<dbReference type="PROSITE" id="PS50206">
    <property type="entry name" value="RHODANESE_3"/>
    <property type="match status" value="1"/>
</dbReference>
<dbReference type="NCBIfam" id="TIGR03167">
    <property type="entry name" value="tRNA_sel_U_synt"/>
    <property type="match status" value="1"/>
</dbReference>
<dbReference type="PROSITE" id="PS00380">
    <property type="entry name" value="RHODANESE_1"/>
    <property type="match status" value="1"/>
</dbReference>
<dbReference type="GO" id="GO:0004792">
    <property type="term" value="F:thiosulfate-cyanide sulfurtransferase activity"/>
    <property type="evidence" value="ECO:0007669"/>
    <property type="project" value="InterPro"/>
</dbReference>
<evidence type="ECO:0000256" key="1">
    <source>
        <dbReference type="ARBA" id="ARBA00023266"/>
    </source>
</evidence>
<dbReference type="PANTHER" id="PTHR30401">
    <property type="entry name" value="TRNA 2-SELENOURIDINE SYNTHASE"/>
    <property type="match status" value="1"/>
</dbReference>
<dbReference type="InterPro" id="IPR001307">
    <property type="entry name" value="Thiosulphate_STrfase_CS"/>
</dbReference>
<dbReference type="InterPro" id="IPR036873">
    <property type="entry name" value="Rhodanese-like_dom_sf"/>
</dbReference>
<keyword evidence="1" id="KW-0711">Selenium</keyword>
<dbReference type="SMART" id="SM00450">
    <property type="entry name" value="RHOD"/>
    <property type="match status" value="1"/>
</dbReference>
<accession>A0A379E7E1</accession>